<dbReference type="KEGG" id="bhc:JFL75_02465"/>
<sequence>MRKFYTAVLLIVFLSAGISAQSIINPSDSFYEDLKVWETLGLVSNLPPLRPYPEQMVKSILNQVMESSNPVQRERARAQYDRLFYRPVRVAAEGIGTFSMNNHSDTAKQADMSLILFGNYSFRNIFSLAYDLNILLSNKDPGEEITPANSAYPHDTYADSAEIGPMNVYTSFNTAAAVGTEKMWFQAGMNRSSWGDFYDNGLVIGPDAFHTGNMSFVINEKKWNYTLAMFMLSASPDTGNIYDSPHPEKFMFMHAVEFKPLKWLSLSYYENVIYGQRFDPLYLLPVSPYMISQQLTGADDYNLQMGVSFKIKPFSGFSWATNLFLDDANFNDIIRLDFDTKLRIGLQTGVTWIPEVPMVSAVLFDYTLITPYTYTHYDYSEDRVNYQNYTNKGRSIGASIPPNSDRITLTGKFEPIKNLRVNASAVFIRHANVNESLPWDVAKEYLDYTYDPEKSESIDTSGGIMDSPNAGKEYLDYAHDNLMFMEQETKQYTVQLGLDAAWELPRFKYGSLSFTAGYVFEFIYNDGVSNPIYTGSELDLSTNPTEAQIKQAIEKAKSVWRSNLRNTINNYFTLGIKFTY</sequence>
<dbReference type="Gene3D" id="2.40.160.130">
    <property type="entry name" value="Capsule assembly protein Wzi"/>
    <property type="match status" value="1"/>
</dbReference>
<dbReference type="Proteomes" id="UP000595917">
    <property type="component" value="Chromosome"/>
</dbReference>
<feature type="signal peptide" evidence="1">
    <location>
        <begin position="1"/>
        <end position="20"/>
    </location>
</feature>
<dbReference type="InterPro" id="IPR038636">
    <property type="entry name" value="Wzi_sf"/>
</dbReference>
<gene>
    <name evidence="2" type="ORF">JFL75_02465</name>
</gene>
<protein>
    <recommendedName>
        <fullName evidence="4">Capsule assembly Wzi family protein</fullName>
    </recommendedName>
</protein>
<name>A0A7T7XP10_9SPIR</name>
<keyword evidence="3" id="KW-1185">Reference proteome</keyword>
<reference evidence="2" key="1">
    <citation type="submission" date="2021-01" db="EMBL/GenBank/DDBJ databases">
        <title>Description of Breznakiella homolactica.</title>
        <authorList>
            <person name="Song Y."/>
            <person name="Brune A."/>
        </authorList>
    </citation>
    <scope>NUCLEOTIDE SEQUENCE</scope>
    <source>
        <strain evidence="2">RmG30</strain>
    </source>
</reference>
<accession>A0A7T7XP10</accession>
<proteinExistence type="predicted"/>
<evidence type="ECO:0008006" key="4">
    <source>
        <dbReference type="Google" id="ProtNLM"/>
    </source>
</evidence>
<keyword evidence="1" id="KW-0732">Signal</keyword>
<feature type="chain" id="PRO_5031554748" description="Capsule assembly Wzi family protein" evidence="1">
    <location>
        <begin position="21"/>
        <end position="580"/>
    </location>
</feature>
<dbReference type="RefSeq" id="WP_215627095.1">
    <property type="nucleotide sequence ID" value="NZ_CP067089.2"/>
</dbReference>
<evidence type="ECO:0000313" key="3">
    <source>
        <dbReference type="Proteomes" id="UP000595917"/>
    </source>
</evidence>
<evidence type="ECO:0000256" key="1">
    <source>
        <dbReference type="SAM" id="SignalP"/>
    </source>
</evidence>
<dbReference type="EMBL" id="CP067089">
    <property type="protein sequence ID" value="QQO09792.1"/>
    <property type="molecule type" value="Genomic_DNA"/>
</dbReference>
<evidence type="ECO:0000313" key="2">
    <source>
        <dbReference type="EMBL" id="QQO09792.1"/>
    </source>
</evidence>
<organism evidence="2 3">
    <name type="scientific">Breznakiella homolactica</name>
    <dbReference type="NCBI Taxonomy" id="2798577"/>
    <lineage>
        <taxon>Bacteria</taxon>
        <taxon>Pseudomonadati</taxon>
        <taxon>Spirochaetota</taxon>
        <taxon>Spirochaetia</taxon>
        <taxon>Spirochaetales</taxon>
        <taxon>Breznakiellaceae</taxon>
        <taxon>Breznakiella</taxon>
    </lineage>
</organism>
<dbReference type="AlphaFoldDB" id="A0A7T7XP10"/>